<accession>A0A1V9FZN5</accession>
<dbReference type="Proteomes" id="UP000192796">
    <property type="component" value="Unassembled WGS sequence"/>
</dbReference>
<sequence>MKKIMNRMQDSTPKFFITLRNIGVTLAAVSAAVFESHVVLPTIITDVAGYLVVAGTVMGAVSQSAVLYEEE</sequence>
<proteinExistence type="predicted"/>
<feature type="transmembrane region" description="Helical" evidence="1">
    <location>
        <begin position="47"/>
        <end position="68"/>
    </location>
</feature>
<keyword evidence="1" id="KW-0472">Membrane</keyword>
<evidence type="ECO:0000256" key="1">
    <source>
        <dbReference type="SAM" id="Phobius"/>
    </source>
</evidence>
<comment type="caution">
    <text evidence="2">The sequence shown here is derived from an EMBL/GenBank/DDBJ whole genome shotgun (WGS) entry which is preliminary data.</text>
</comment>
<gene>
    <name evidence="2" type="ORF">A3860_22895</name>
</gene>
<keyword evidence="1" id="KW-1133">Transmembrane helix</keyword>
<dbReference type="RefSeq" id="WP_081147451.1">
    <property type="nucleotide sequence ID" value="NZ_LVYD01000044.1"/>
</dbReference>
<keyword evidence="3" id="KW-1185">Reference proteome</keyword>
<dbReference type="OrthoDB" id="679091at2"/>
<reference evidence="2 3" key="1">
    <citation type="submission" date="2016-03" db="EMBL/GenBank/DDBJ databases">
        <title>Niastella vici sp. nov., isolated from farmland soil.</title>
        <authorList>
            <person name="Chen L."/>
            <person name="Wang D."/>
            <person name="Yang S."/>
            <person name="Wang G."/>
        </authorList>
    </citation>
    <scope>NUCLEOTIDE SEQUENCE [LARGE SCALE GENOMIC DNA]</scope>
    <source>
        <strain evidence="2 3">DJ57</strain>
    </source>
</reference>
<protein>
    <submittedName>
        <fullName evidence="2">Uncharacterized protein</fullName>
    </submittedName>
</protein>
<dbReference type="EMBL" id="LVYD01000044">
    <property type="protein sequence ID" value="OQP63790.1"/>
    <property type="molecule type" value="Genomic_DNA"/>
</dbReference>
<name>A0A1V9FZN5_9BACT</name>
<evidence type="ECO:0000313" key="3">
    <source>
        <dbReference type="Proteomes" id="UP000192796"/>
    </source>
</evidence>
<keyword evidence="1" id="KW-0812">Transmembrane</keyword>
<organism evidence="2 3">
    <name type="scientific">Niastella vici</name>
    <dbReference type="NCBI Taxonomy" id="1703345"/>
    <lineage>
        <taxon>Bacteria</taxon>
        <taxon>Pseudomonadati</taxon>
        <taxon>Bacteroidota</taxon>
        <taxon>Chitinophagia</taxon>
        <taxon>Chitinophagales</taxon>
        <taxon>Chitinophagaceae</taxon>
        <taxon>Niastella</taxon>
    </lineage>
</organism>
<evidence type="ECO:0000313" key="2">
    <source>
        <dbReference type="EMBL" id="OQP63790.1"/>
    </source>
</evidence>
<dbReference type="AlphaFoldDB" id="A0A1V9FZN5"/>
<dbReference type="STRING" id="1703345.A3860_22895"/>